<feature type="region of interest" description="Disordered" evidence="15">
    <location>
        <begin position="1"/>
        <end position="33"/>
    </location>
</feature>
<proteinExistence type="inferred from homology"/>
<dbReference type="InterPro" id="IPR017441">
    <property type="entry name" value="Protein_kinase_ATP_BS"/>
</dbReference>
<feature type="binding site" evidence="10">
    <location>
        <position position="263"/>
    </location>
    <ligand>
        <name>ATP</name>
        <dbReference type="ChEBI" id="CHEBI:30616"/>
    </ligand>
</feature>
<dbReference type="InterPro" id="IPR011009">
    <property type="entry name" value="Kinase-like_dom_sf"/>
</dbReference>
<keyword evidence="6 10" id="KW-0067">ATP-binding</keyword>
<dbReference type="SUPFAM" id="SSF56112">
    <property type="entry name" value="Protein kinase-like (PK-like)"/>
    <property type="match status" value="1"/>
</dbReference>
<evidence type="ECO:0000256" key="13">
    <source>
        <dbReference type="RuleBase" id="RU000304"/>
    </source>
</evidence>
<evidence type="ECO:0000256" key="2">
    <source>
        <dbReference type="ARBA" id="ARBA00022527"/>
    </source>
</evidence>
<keyword evidence="3 14" id="KW-0808">Transferase</keyword>
<feature type="region of interest" description="Disordered" evidence="15">
    <location>
        <begin position="69"/>
        <end position="105"/>
    </location>
</feature>
<evidence type="ECO:0000256" key="4">
    <source>
        <dbReference type="ARBA" id="ARBA00022741"/>
    </source>
</evidence>
<protein>
    <recommendedName>
        <fullName evidence="14">Aurora kinase</fullName>
        <ecNumber evidence="14">2.7.11.1</ecNumber>
    </recommendedName>
</protein>
<evidence type="ECO:0000256" key="8">
    <source>
        <dbReference type="ARBA" id="ARBA00048679"/>
    </source>
</evidence>
<dbReference type="GO" id="GO:0000070">
    <property type="term" value="P:mitotic sister chromatid segregation"/>
    <property type="evidence" value="ECO:0007669"/>
    <property type="project" value="UniProtKB-ARBA"/>
</dbReference>
<sequence length="380" mass="43226">MSKTVEKQIKCSSTDDTNLQKGNFVHSTPKLKSSKLPVRSVLTESTNNKKITESPIIGNVQEAYIKDKVRSKESETPESSQCGPPTQPSQYPKQNNTTSQNNDCHKKDVQTKHKWTLSDFDIGKPLGKGKFGNVYLAREKRSKFVVALKVLFKSAINNFNNEHQVRREIEIQTHLRHPNILRMYAYFHDESRVYLVLEYAPKGALYKALQSSPNKYFDEPTSAKYIAQVADALKYCHAHKVIHRDIKPENLLLGANGEIKIADFGWSVHAPSSRRETLCGTLDYLSPEMVVGKPHNEKVDLWSLGVLCYEFLVGKPPFESASFDGTYRAISEVKYSFPSHVSERAKDLIKKLLVFNPDSRLSLEGILKHPWILQYTNIDK</sequence>
<keyword evidence="4 10" id="KW-0547">Nucleotide-binding</keyword>
<comment type="catalytic activity">
    <reaction evidence="7 14">
        <text>L-threonyl-[protein] + ATP = O-phospho-L-threonyl-[protein] + ADP + H(+)</text>
        <dbReference type="Rhea" id="RHEA:46608"/>
        <dbReference type="Rhea" id="RHEA-COMP:11060"/>
        <dbReference type="Rhea" id="RHEA-COMP:11605"/>
        <dbReference type="ChEBI" id="CHEBI:15378"/>
        <dbReference type="ChEBI" id="CHEBI:30013"/>
        <dbReference type="ChEBI" id="CHEBI:30616"/>
        <dbReference type="ChEBI" id="CHEBI:61977"/>
        <dbReference type="ChEBI" id="CHEBI:456216"/>
        <dbReference type="EC" id="2.7.11.1"/>
    </reaction>
</comment>
<name>A0ABD2MU04_9CUCU</name>
<evidence type="ECO:0000256" key="9">
    <source>
        <dbReference type="PIRSR" id="PIRSR630616-1"/>
    </source>
</evidence>
<keyword evidence="2 13" id="KW-0723">Serine/threonine-protein kinase</keyword>
<dbReference type="GO" id="GO:0030496">
    <property type="term" value="C:midbody"/>
    <property type="evidence" value="ECO:0007669"/>
    <property type="project" value="UniProtKB-SubCell"/>
</dbReference>
<dbReference type="FunFam" id="3.30.200.20:FF:000042">
    <property type="entry name" value="Aurora kinase A"/>
    <property type="match status" value="1"/>
</dbReference>
<evidence type="ECO:0000256" key="1">
    <source>
        <dbReference type="ARBA" id="ARBA00004214"/>
    </source>
</evidence>
<dbReference type="PROSITE" id="PS00107">
    <property type="entry name" value="PROTEIN_KINASE_ATP"/>
    <property type="match status" value="1"/>
</dbReference>
<dbReference type="InterPro" id="IPR000719">
    <property type="entry name" value="Prot_kinase_dom"/>
</dbReference>
<comment type="catalytic activity">
    <reaction evidence="8 14">
        <text>L-seryl-[protein] + ATP = O-phospho-L-seryl-[protein] + ADP + H(+)</text>
        <dbReference type="Rhea" id="RHEA:17989"/>
        <dbReference type="Rhea" id="RHEA-COMP:9863"/>
        <dbReference type="Rhea" id="RHEA-COMP:11604"/>
        <dbReference type="ChEBI" id="CHEBI:15378"/>
        <dbReference type="ChEBI" id="CHEBI:29999"/>
        <dbReference type="ChEBI" id="CHEBI:30616"/>
        <dbReference type="ChEBI" id="CHEBI:83421"/>
        <dbReference type="ChEBI" id="CHEBI:456216"/>
        <dbReference type="EC" id="2.7.11.1"/>
    </reaction>
</comment>
<feature type="compositionally biased region" description="Polar residues" evidence="15">
    <location>
        <begin position="77"/>
        <end position="102"/>
    </location>
</feature>
<dbReference type="EMBL" id="JABFTP020000021">
    <property type="protein sequence ID" value="KAL3269940.1"/>
    <property type="molecule type" value="Genomic_DNA"/>
</dbReference>
<dbReference type="Gene3D" id="3.30.200.20">
    <property type="entry name" value="Phosphorylase Kinase, domain 1"/>
    <property type="match status" value="1"/>
</dbReference>
<evidence type="ECO:0000259" key="16">
    <source>
        <dbReference type="PROSITE" id="PS50011"/>
    </source>
</evidence>
<evidence type="ECO:0000256" key="5">
    <source>
        <dbReference type="ARBA" id="ARBA00022777"/>
    </source>
</evidence>
<dbReference type="GO" id="GO:0006325">
    <property type="term" value="P:chromatin organization"/>
    <property type="evidence" value="ECO:0007669"/>
    <property type="project" value="UniProtKB-ARBA"/>
</dbReference>
<organism evidence="17 18">
    <name type="scientific">Cryptolaemus montrouzieri</name>
    <dbReference type="NCBI Taxonomy" id="559131"/>
    <lineage>
        <taxon>Eukaryota</taxon>
        <taxon>Metazoa</taxon>
        <taxon>Ecdysozoa</taxon>
        <taxon>Arthropoda</taxon>
        <taxon>Hexapoda</taxon>
        <taxon>Insecta</taxon>
        <taxon>Pterygota</taxon>
        <taxon>Neoptera</taxon>
        <taxon>Endopterygota</taxon>
        <taxon>Coleoptera</taxon>
        <taxon>Polyphaga</taxon>
        <taxon>Cucujiformia</taxon>
        <taxon>Coccinelloidea</taxon>
        <taxon>Coccinellidae</taxon>
        <taxon>Scymninae</taxon>
        <taxon>Scymnini</taxon>
        <taxon>Cryptolaemus</taxon>
    </lineage>
</organism>
<dbReference type="FunFam" id="1.10.510.10:FF:000235">
    <property type="entry name" value="Serine/threonine-protein kinase ark1"/>
    <property type="match status" value="1"/>
</dbReference>
<feature type="active site" description="Proton acceptor" evidence="9">
    <location>
        <position position="245"/>
    </location>
</feature>
<feature type="cross-link" description="Glycyl lysine isopeptide (Lys-Gly) (interchain with G-Cter in SUMO2)" evidence="11">
    <location>
        <position position="247"/>
    </location>
</feature>
<evidence type="ECO:0000256" key="14">
    <source>
        <dbReference type="RuleBase" id="RU367134"/>
    </source>
</evidence>
<comment type="subcellular location">
    <subcellularLocation>
        <location evidence="1">Midbody</location>
    </subcellularLocation>
</comment>
<evidence type="ECO:0000256" key="12">
    <source>
        <dbReference type="PROSITE-ProRule" id="PRU10141"/>
    </source>
</evidence>
<feature type="binding site" evidence="10 12">
    <location>
        <position position="149"/>
    </location>
    <ligand>
        <name>ATP</name>
        <dbReference type="ChEBI" id="CHEBI:30616"/>
    </ligand>
</feature>
<comment type="similarity">
    <text evidence="14">Belongs to the protein kinase superfamily. Ser/Thr protein kinase family. Aurora subfamily.</text>
</comment>
<dbReference type="Proteomes" id="UP001516400">
    <property type="component" value="Unassembled WGS sequence"/>
</dbReference>
<dbReference type="Pfam" id="PF00069">
    <property type="entry name" value="Pkinase"/>
    <property type="match status" value="1"/>
</dbReference>
<dbReference type="GO" id="GO:0004674">
    <property type="term" value="F:protein serine/threonine kinase activity"/>
    <property type="evidence" value="ECO:0007669"/>
    <property type="project" value="UniProtKB-KW"/>
</dbReference>
<evidence type="ECO:0000313" key="18">
    <source>
        <dbReference type="Proteomes" id="UP001516400"/>
    </source>
</evidence>
<dbReference type="InterPro" id="IPR008271">
    <property type="entry name" value="Ser/Thr_kinase_AS"/>
</dbReference>
<feature type="domain" description="Protein kinase" evidence="16">
    <location>
        <begin position="120"/>
        <end position="372"/>
    </location>
</feature>
<comment type="caution">
    <text evidence="17">The sequence shown here is derived from an EMBL/GenBank/DDBJ whole genome shotgun (WGS) entry which is preliminary data.</text>
</comment>
<dbReference type="GO" id="GO:0005524">
    <property type="term" value="F:ATP binding"/>
    <property type="evidence" value="ECO:0007669"/>
    <property type="project" value="UniProtKB-UniRule"/>
</dbReference>
<gene>
    <name evidence="17" type="ORF">HHI36_008996</name>
</gene>
<evidence type="ECO:0000313" key="17">
    <source>
        <dbReference type="EMBL" id="KAL3269940.1"/>
    </source>
</evidence>
<dbReference type="GO" id="GO:0032506">
    <property type="term" value="P:cytokinetic process"/>
    <property type="evidence" value="ECO:0007669"/>
    <property type="project" value="UniProtKB-ARBA"/>
</dbReference>
<dbReference type="SMART" id="SM00220">
    <property type="entry name" value="S_TKc"/>
    <property type="match status" value="1"/>
</dbReference>
<dbReference type="EC" id="2.7.11.1" evidence="14"/>
<dbReference type="PROSITE" id="PS00108">
    <property type="entry name" value="PROTEIN_KINASE_ST"/>
    <property type="match status" value="1"/>
</dbReference>
<dbReference type="AlphaFoldDB" id="A0ABD2MU04"/>
<feature type="binding site" evidence="10">
    <location>
        <position position="130"/>
    </location>
    <ligand>
        <name>ATP</name>
        <dbReference type="ChEBI" id="CHEBI:30616"/>
    </ligand>
</feature>
<keyword evidence="18" id="KW-1185">Reference proteome</keyword>
<accession>A0ABD2MU04</accession>
<feature type="binding site" evidence="10">
    <location>
        <begin position="249"/>
        <end position="250"/>
    </location>
    <ligand>
        <name>ATP</name>
        <dbReference type="ChEBI" id="CHEBI:30616"/>
    </ligand>
</feature>
<evidence type="ECO:0000256" key="3">
    <source>
        <dbReference type="ARBA" id="ARBA00022679"/>
    </source>
</evidence>
<evidence type="ECO:0000256" key="6">
    <source>
        <dbReference type="ARBA" id="ARBA00022840"/>
    </source>
</evidence>
<dbReference type="PANTHER" id="PTHR24350">
    <property type="entry name" value="SERINE/THREONINE-PROTEIN KINASE IAL-RELATED"/>
    <property type="match status" value="1"/>
</dbReference>
<feature type="binding site" evidence="10">
    <location>
        <begin position="198"/>
        <end position="200"/>
    </location>
    <ligand>
        <name>ATP</name>
        <dbReference type="ChEBI" id="CHEBI:30616"/>
    </ligand>
</feature>
<dbReference type="Gene3D" id="1.10.510.10">
    <property type="entry name" value="Transferase(Phosphotransferase) domain 1"/>
    <property type="match status" value="1"/>
</dbReference>
<reference evidence="17 18" key="1">
    <citation type="journal article" date="2021" name="BMC Biol.">
        <title>Horizontally acquired antibacterial genes associated with adaptive radiation of ladybird beetles.</title>
        <authorList>
            <person name="Li H.S."/>
            <person name="Tang X.F."/>
            <person name="Huang Y.H."/>
            <person name="Xu Z.Y."/>
            <person name="Chen M.L."/>
            <person name="Du X.Y."/>
            <person name="Qiu B.Y."/>
            <person name="Chen P.T."/>
            <person name="Zhang W."/>
            <person name="Slipinski A."/>
            <person name="Escalona H.E."/>
            <person name="Waterhouse R.M."/>
            <person name="Zwick A."/>
            <person name="Pang H."/>
        </authorList>
    </citation>
    <scope>NUCLEOTIDE SEQUENCE [LARGE SCALE GENOMIC DNA]</scope>
    <source>
        <strain evidence="17">SYSU2018</strain>
    </source>
</reference>
<evidence type="ECO:0000256" key="10">
    <source>
        <dbReference type="PIRSR" id="PIRSR630616-2"/>
    </source>
</evidence>
<dbReference type="GO" id="GO:0030261">
    <property type="term" value="P:chromosome condensation"/>
    <property type="evidence" value="ECO:0007669"/>
    <property type="project" value="UniProtKB-ARBA"/>
</dbReference>
<dbReference type="PROSITE" id="PS50011">
    <property type="entry name" value="PROTEIN_KINASE_DOM"/>
    <property type="match status" value="1"/>
</dbReference>
<evidence type="ECO:0000256" key="11">
    <source>
        <dbReference type="PIRSR" id="PIRSR630616-3"/>
    </source>
</evidence>
<evidence type="ECO:0000256" key="7">
    <source>
        <dbReference type="ARBA" id="ARBA00047899"/>
    </source>
</evidence>
<keyword evidence="5 14" id="KW-0418">Kinase</keyword>
<dbReference type="InterPro" id="IPR030616">
    <property type="entry name" value="Aur-like"/>
</dbReference>
<evidence type="ECO:0000256" key="15">
    <source>
        <dbReference type="SAM" id="MobiDB-lite"/>
    </source>
</evidence>
<feature type="compositionally biased region" description="Polar residues" evidence="15">
    <location>
        <begin position="10"/>
        <end position="21"/>
    </location>
</feature>
<dbReference type="CDD" id="cd14007">
    <property type="entry name" value="STKc_Aurora"/>
    <property type="match status" value="1"/>
</dbReference>